<name>A0A6I3L6W3_9NOCA</name>
<proteinExistence type="predicted"/>
<dbReference type="RefSeq" id="WP_154790839.1">
    <property type="nucleotide sequence ID" value="NZ_WMBB01000014.1"/>
</dbReference>
<dbReference type="AlphaFoldDB" id="A0A6I3L6W3"/>
<dbReference type="Proteomes" id="UP000432464">
    <property type="component" value="Unassembled WGS sequence"/>
</dbReference>
<accession>A0A6I3L6W3</accession>
<sequence>MGDGNGTFVAAVVDNAPAREEYGLPFQERSQNFRDTVMAETASAGELGTAASIVITPTT</sequence>
<protein>
    <submittedName>
        <fullName evidence="1">Uncharacterized protein</fullName>
    </submittedName>
</protein>
<gene>
    <name evidence="1" type="ORF">GLP40_27125</name>
</gene>
<keyword evidence="2" id="KW-1185">Reference proteome</keyword>
<dbReference type="EMBL" id="WMBB01000014">
    <property type="protein sequence ID" value="MTE16424.1"/>
    <property type="molecule type" value="Genomic_DNA"/>
</dbReference>
<evidence type="ECO:0000313" key="1">
    <source>
        <dbReference type="EMBL" id="MTE16424.1"/>
    </source>
</evidence>
<organism evidence="1 2">
    <name type="scientific">Nocardia aurantiaca</name>
    <dbReference type="NCBI Taxonomy" id="2675850"/>
    <lineage>
        <taxon>Bacteria</taxon>
        <taxon>Bacillati</taxon>
        <taxon>Actinomycetota</taxon>
        <taxon>Actinomycetes</taxon>
        <taxon>Mycobacteriales</taxon>
        <taxon>Nocardiaceae</taxon>
        <taxon>Nocardia</taxon>
    </lineage>
</organism>
<reference evidence="1 2" key="1">
    <citation type="submission" date="2019-11" db="EMBL/GenBank/DDBJ databases">
        <title>Nocardia sp. nov. CT2-14 isolated from soil.</title>
        <authorList>
            <person name="Kanchanasin P."/>
            <person name="Tanasupawat S."/>
            <person name="Yuki M."/>
            <person name="Kudo T."/>
        </authorList>
    </citation>
    <scope>NUCLEOTIDE SEQUENCE [LARGE SCALE GENOMIC DNA]</scope>
    <source>
        <strain evidence="1 2">CT2-14</strain>
    </source>
</reference>
<comment type="caution">
    <text evidence="1">The sequence shown here is derived from an EMBL/GenBank/DDBJ whole genome shotgun (WGS) entry which is preliminary data.</text>
</comment>
<evidence type="ECO:0000313" key="2">
    <source>
        <dbReference type="Proteomes" id="UP000432464"/>
    </source>
</evidence>